<dbReference type="GeneID" id="95801704"/>
<dbReference type="Proteomes" id="UP000198251">
    <property type="component" value="Chromosome I"/>
</dbReference>
<keyword evidence="3" id="KW-1185">Reference proteome</keyword>
<dbReference type="EMBL" id="LT607733">
    <property type="protein sequence ID" value="SCG15638.1"/>
    <property type="molecule type" value="Genomic_DNA"/>
</dbReference>
<gene>
    <name evidence="2" type="ORF">GA0070610_1877</name>
</gene>
<reference evidence="2 3" key="1">
    <citation type="submission" date="2016-06" db="EMBL/GenBank/DDBJ databases">
        <authorList>
            <person name="Kjaerup R.B."/>
            <person name="Dalgaard T.S."/>
            <person name="Juul-Madsen H.R."/>
        </authorList>
    </citation>
    <scope>NUCLEOTIDE SEQUENCE [LARGE SCALE GENOMIC DNA]</scope>
    <source>
        <strain evidence="2 3">DSM 43913</strain>
    </source>
</reference>
<protein>
    <submittedName>
        <fullName evidence="2">Uncharacterized protein YPO0396</fullName>
    </submittedName>
</protein>
<organism evidence="2 3">
    <name type="scientific">Micromonospora echinofusca</name>
    <dbReference type="NCBI Taxonomy" id="47858"/>
    <lineage>
        <taxon>Bacteria</taxon>
        <taxon>Bacillati</taxon>
        <taxon>Actinomycetota</taxon>
        <taxon>Actinomycetes</taxon>
        <taxon>Micromonosporales</taxon>
        <taxon>Micromonosporaceae</taxon>
        <taxon>Micromonospora</taxon>
    </lineage>
</organism>
<dbReference type="Pfam" id="PF13558">
    <property type="entry name" value="SbcC_Walker_B"/>
    <property type="match status" value="1"/>
</dbReference>
<evidence type="ECO:0000256" key="1">
    <source>
        <dbReference type="SAM" id="Coils"/>
    </source>
</evidence>
<evidence type="ECO:0000313" key="3">
    <source>
        <dbReference type="Proteomes" id="UP000198251"/>
    </source>
</evidence>
<feature type="coiled-coil region" evidence="1">
    <location>
        <begin position="696"/>
        <end position="744"/>
    </location>
</feature>
<dbReference type="Pfam" id="PF13555">
    <property type="entry name" value="AAA_29"/>
    <property type="match status" value="1"/>
</dbReference>
<sequence>MTRHGYRLHRLEVRNWGTFDQRVWTFHLDGADSLLTGDIGSGKSTLVDAVTTLLLPANKISYNKAAGAETRERSLRSYVLGYYKSESNDATGTSKPVGLRSGSCFSVILGVFADETQGTTVTLAQVFWLNDANTGQPERFYVTAGTSLSISEDFLDFGTEISQLRRRLRQRGAKIADHFPEYGQDFRRRLGIASEQAMDLFHQTVSMKAVGNLNDFVRSHMLEPFDAASVIRQLIDHFDDLNRAHDAVLRAREQIAGLTPILAACDAHDQHGQTLQTLDAQCAALPHLVARRSADLLDAQITNLTDQLTTNRTLLGRVDGEIGALEEAHRRADLAREGLGGGRIRELERQIKELSATRDLRRGRMTGLNALLDAVGLARVADATTFANRQMAVAEEIQRYDIAIADLHTAATDAGVHVRDLEKDAAEINAELRSLSGRPSNIPRHNLALRQRLCAGLDLPETELPFVGELVQVRAEHAEWEGAGERVLRGFALSLLVPDEHYRAVADWVDGHHLDGRLVYYRVPAAVPKTVETPQLNAGLQLFDTLDLKDSPFTPWLQRELRHRAAHQCVTTMVDFRRAPKAITRTGQLKDPNGRHEKDDRRRIDDRSQYVLGWSNESKIHALVEQGQRIDRLLDAARKTERELASKIKARSQRLGELHKITVYQDFADLDWEAATHTIERLQDEKRRIESGTQGIAELTAELDRLTQLLQAARHRRDEHSNKIAITENALKAAESRRQEADELLDAPRHQVASAHFPQLMTLIPAQPATPEGWDRLRESLMATLARQRDDTIKKQNQESNKAVSLMAAFRSTYPLETAEMDASLAAAAEYRTMHQRLIHDDLPRFEAEFKTYLNTNAIRDIATFHSQLRQQAALIKNRIATINESLVGIDYNPGRYIRLDGNPSPNVEVREFRTELRACTDDALGHDDSEQYSERKFLQVKALIERFRGREGQTETDRAWTRRVTDVRNWFTFTATERWRDDDTEYETYADSGGKSGGQKEKLAYTILAASLAYQFRLDAETTGTFRFVVIDEAFGRGSDDSTRFALALFQRLGLQLLIVTPLQKIHVIEPYVSAVGFVDNPTDNFSRLQTLTIDEYHRRRQAHTGADPEA</sequence>
<keyword evidence="1" id="KW-0175">Coiled coil</keyword>
<dbReference type="InterPro" id="IPR027417">
    <property type="entry name" value="P-loop_NTPase"/>
</dbReference>
<dbReference type="SUPFAM" id="SSF52540">
    <property type="entry name" value="P-loop containing nucleoside triphosphate hydrolases"/>
    <property type="match status" value="1"/>
</dbReference>
<feature type="coiled-coil region" evidence="1">
    <location>
        <begin position="623"/>
        <end position="650"/>
    </location>
</feature>
<proteinExistence type="predicted"/>
<dbReference type="RefSeq" id="WP_088999639.1">
    <property type="nucleotide sequence ID" value="NZ_LT607733.1"/>
</dbReference>
<accession>A0A1C5G7H5</accession>
<evidence type="ECO:0000313" key="2">
    <source>
        <dbReference type="EMBL" id="SCG15638.1"/>
    </source>
</evidence>
<dbReference type="Gene3D" id="3.40.50.300">
    <property type="entry name" value="P-loop containing nucleotide triphosphate hydrolases"/>
    <property type="match status" value="1"/>
</dbReference>
<dbReference type="AlphaFoldDB" id="A0A1C5G7H5"/>
<name>A0A1C5G7H5_MICEH</name>